<evidence type="ECO:0000259" key="2">
    <source>
        <dbReference type="Pfam" id="PF03432"/>
    </source>
</evidence>
<organism evidence="3">
    <name type="scientific">Yersinia pestis Java 9</name>
    <dbReference type="NCBI Taxonomy" id="880632"/>
    <lineage>
        <taxon>Bacteria</taxon>
        <taxon>Pseudomonadati</taxon>
        <taxon>Pseudomonadota</taxon>
        <taxon>Gammaproteobacteria</taxon>
        <taxon>Enterobacterales</taxon>
        <taxon>Yersiniaceae</taxon>
        <taxon>Yersinia</taxon>
    </lineage>
</organism>
<feature type="region of interest" description="Disordered" evidence="1">
    <location>
        <begin position="10"/>
        <end position="41"/>
    </location>
</feature>
<dbReference type="EMBL" id="CP002179">
    <property type="protein sequence ID" value="ADW66862.1"/>
    <property type="molecule type" value="Genomic_DNA"/>
</dbReference>
<dbReference type="RefSeq" id="WP_013572649.1">
    <property type="nucleotide sequence ID" value="NC_015054.1"/>
</dbReference>
<dbReference type="NCBIfam" id="NF041450">
    <property type="entry name" value="MobP1"/>
    <property type="match status" value="1"/>
</dbReference>
<feature type="compositionally biased region" description="Basic and acidic residues" evidence="1">
    <location>
        <begin position="10"/>
        <end position="23"/>
    </location>
</feature>
<name>E8PS62_YERPE</name>
<dbReference type="InterPro" id="IPR005094">
    <property type="entry name" value="Endonuclease_MobA/VirD2"/>
</dbReference>
<protein>
    <recommendedName>
        <fullName evidence="2">MobA/VirD2-like nuclease domain-containing protein</fullName>
    </recommendedName>
</protein>
<evidence type="ECO:0000256" key="1">
    <source>
        <dbReference type="SAM" id="MobiDB-lite"/>
    </source>
</evidence>
<accession>E8PS62</accession>
<reference evidence="3" key="1">
    <citation type="journal article" date="2012" name="PLoS ONE">
        <title>Novel Plasmids and Resistance Phenotypes in Yersinia pestis: Unique Plasmid Inventory of Strain Java 9 Mediates High Levels of Arsenic Resistance.</title>
        <authorList>
            <person name="Eppinger M."/>
            <person name="Radnedge L."/>
            <person name="Andersen G."/>
            <person name="Vietri N."/>
            <person name="Severson G."/>
            <person name="Mou S."/>
            <person name="Ravel J."/>
            <person name="Worsham P.L."/>
        </authorList>
    </citation>
    <scope>NUCLEOTIDE SEQUENCE [LARGE SCALE GENOMIC DNA]</scope>
    <source>
        <strain evidence="3">Java 9</strain>
        <plasmid evidence="3">pJARS35</plasmid>
    </source>
</reference>
<evidence type="ECO:0000313" key="3">
    <source>
        <dbReference type="EMBL" id="ADW66862.1"/>
    </source>
</evidence>
<dbReference type="Pfam" id="PF03432">
    <property type="entry name" value="Relaxase"/>
    <property type="match status" value="1"/>
</dbReference>
<geneLocation type="plasmid" evidence="3">
    <name>pJARS35</name>
</geneLocation>
<dbReference type="Gene3D" id="3.30.930.30">
    <property type="match status" value="1"/>
</dbReference>
<sequence length="407" mass="46866">MGVFIEQEYRIKRAKGTGRDPKSPKLSGRHSNASKSAFNHKIRHGADKKAYNWTPSKEVTFKITGSGKTAAGIKNGVDYITRNGELEAYCYDGKGTEHTGKGEDFNKEFTSTLSKGNDYDKTYRGENIDHVKNMVFSPPPEAGVSREDALKATTEFLKETYPDHAFVAVYHDDKEKHPHVHVNLKLRNEHTKRRLRLTKAETRKFRQGFSKKLEGMGYDVTATWKKEPEFKRSIERLQAENPKRLRNVYKVVDFGETAYQNKPGEKRTPYLTYETLKGGKQVTIWGKDLKNHFDAEKLQPGTLVKIKKLESTRIRSPMFNDDGSIAGYRETQRSNWQIENIGLERNRQREIPKAITRQPDEKAMQLQLERKHEQGHNIGFALEHGFTKDSPEHKKQEPERGWKGLGF</sequence>
<gene>
    <name evidence="3" type="ORF">YPJ_pJARS358</name>
</gene>
<keyword evidence="3" id="KW-0614">Plasmid</keyword>
<feature type="compositionally biased region" description="Basic and acidic residues" evidence="1">
    <location>
        <begin position="385"/>
        <end position="407"/>
    </location>
</feature>
<dbReference type="AlphaFoldDB" id="E8PS62"/>
<dbReference type="InterPro" id="IPR048178">
    <property type="entry name" value="MobP1_relaxase-like"/>
</dbReference>
<proteinExistence type="predicted"/>
<feature type="domain" description="MobA/VirD2-like nuclease" evidence="2">
    <location>
        <begin position="117"/>
        <end position="207"/>
    </location>
</feature>
<feature type="region of interest" description="Disordered" evidence="1">
    <location>
        <begin position="384"/>
        <end position="407"/>
    </location>
</feature>